<dbReference type="GO" id="GO:0004558">
    <property type="term" value="F:alpha-1,4-glucosidase activity"/>
    <property type="evidence" value="ECO:0007669"/>
    <property type="project" value="UniProtKB-EC"/>
</dbReference>
<name>A0A6G1GWN6_9PEZI</name>
<keyword evidence="9" id="KW-1185">Reference proteome</keyword>
<dbReference type="EMBL" id="ML977162">
    <property type="protein sequence ID" value="KAF1985371.1"/>
    <property type="molecule type" value="Genomic_DNA"/>
</dbReference>
<dbReference type="Gene3D" id="3.20.20.80">
    <property type="entry name" value="Glycosidases"/>
    <property type="match status" value="1"/>
</dbReference>
<dbReference type="SUPFAM" id="SSF53474">
    <property type="entry name" value="alpha/beta-Hydrolases"/>
    <property type="match status" value="1"/>
</dbReference>
<evidence type="ECO:0000256" key="3">
    <source>
        <dbReference type="ARBA" id="ARBA00012741"/>
    </source>
</evidence>
<dbReference type="OrthoDB" id="1334205at2759"/>
<dbReference type="InterPro" id="IPR019819">
    <property type="entry name" value="Carboxylesterase_B_CS"/>
</dbReference>
<dbReference type="GO" id="GO:0005975">
    <property type="term" value="P:carbohydrate metabolic process"/>
    <property type="evidence" value="ECO:0007669"/>
    <property type="project" value="InterPro"/>
</dbReference>
<dbReference type="InterPro" id="IPR017853">
    <property type="entry name" value="GH"/>
</dbReference>
<feature type="domain" description="Carboxylesterase type B" evidence="5">
    <location>
        <begin position="846"/>
        <end position="1312"/>
    </location>
</feature>
<comment type="catalytic activity">
    <reaction evidence="1">
        <text>Hydrolysis of terminal, non-reducing (1-&gt;4)-linked alpha-D-glucose residues with release of alpha-D-glucose.</text>
        <dbReference type="EC" id="3.2.1.20"/>
    </reaction>
</comment>
<dbReference type="InterPro" id="IPR029058">
    <property type="entry name" value="AB_hydrolase_fold"/>
</dbReference>
<protein>
    <recommendedName>
        <fullName evidence="3">alpha-glucosidase</fullName>
        <ecNumber evidence="3">3.2.1.20</ecNumber>
    </recommendedName>
</protein>
<organism evidence="8 9">
    <name type="scientific">Aulographum hederae CBS 113979</name>
    <dbReference type="NCBI Taxonomy" id="1176131"/>
    <lineage>
        <taxon>Eukaryota</taxon>
        <taxon>Fungi</taxon>
        <taxon>Dikarya</taxon>
        <taxon>Ascomycota</taxon>
        <taxon>Pezizomycotina</taxon>
        <taxon>Dothideomycetes</taxon>
        <taxon>Pleosporomycetidae</taxon>
        <taxon>Aulographales</taxon>
        <taxon>Aulographaceae</taxon>
    </lineage>
</organism>
<evidence type="ECO:0000313" key="9">
    <source>
        <dbReference type="Proteomes" id="UP000800041"/>
    </source>
</evidence>
<dbReference type="SUPFAM" id="SSF74650">
    <property type="entry name" value="Galactose mutarotase-like"/>
    <property type="match status" value="1"/>
</dbReference>
<dbReference type="Pfam" id="PF13802">
    <property type="entry name" value="Gal_mutarotas_2"/>
    <property type="match status" value="1"/>
</dbReference>
<evidence type="ECO:0000256" key="4">
    <source>
        <dbReference type="SAM" id="MobiDB-lite"/>
    </source>
</evidence>
<gene>
    <name evidence="8" type="ORF">K402DRAFT_464378</name>
</gene>
<dbReference type="Gene3D" id="3.40.50.1820">
    <property type="entry name" value="alpha/beta hydrolase"/>
    <property type="match status" value="1"/>
</dbReference>
<dbReference type="PROSITE" id="PS00941">
    <property type="entry name" value="CARBOXYLESTERASE_B_2"/>
    <property type="match status" value="1"/>
</dbReference>
<sequence>MKMPQREYVPSSYSLVEPEPRSPETAVKLSSQEKDATHIFTLEAIRPNLFRTTFISTTHPLAPHRSAPVPSVDLGEVKSKCTESEKSKTYTFGDITVNLSWTSSPLVEISLSGVDEPIHSDLPYRSYAIDGDGIAHYTKYKKNTLHAGLGEKPAPLNLSNRSFRIGATDSFGYDVYRTDPLYKHIPFLINATPTGCVGLFSTSHSRGFYSVGSEMDGLWGHYKVYRQEYGGLEEYVIVGRTIQEVVQTYAVLVGYPKLVPRWAFGYIAGGMKYSMLDEPRASEALMSFAAKLKHHDIPCSGFQLSSGYTVAETEPKTRNVFTWNRHRFPDPKGFLDAFHAQGIRVIANVKPYVLANHPEYNKLADAGAFFTDPRTQKNAVARLWSAGGGESGVGSHIDFTSAFGYNWWFEGVKALREVGIDVVWNDNNEYTIPDDDWECKLDAPVLRSSEFLDGQKRVGVLGRAIHAELMAKSSHDALISLDSGRRPFVLTRSATAGTMRYASSSWSGDNVTSWDSMRGSTALSLTAGMCLLQCYGHDVGGFEGPQPEPELLLRWVQLAAYSPRFAINCYKTSPQDNTVGDVIEPWMYPEITGLVRKAIRRRYEILPYLYSLALESHKFALPPQRWIGWGCEDDPEVWSAQLMDGETQSWLGQSLLVGSVSEPGMSKARMYLPKVRTKQDDTGFLNLNAPYQHLESGQWVELDVEWDTVGITVLAKVGTAIPVSKQCQTLSSGEQENEADLPLDDYRAVEIFPPQKDSAGRVFETRWYEDDGISANPHISSFIVRYSTTESEVIVHWEKENGGFDAPWKELHVILPVGDERRVTSPVNAGVKQSTGIEVGAPGTLPVIKLDYGSFRATKYDQANDVYTFKNIRFGASTAGQNRWKAPQAPAFDHGVSSDDSAISCPQGSLVAFGSADVRAPASEDCLFLDLFIPGKLLSNPKNSSVPVVLNIYGGAYIFGSKNLLDGTGPIKRANGQMIQISSNYRVGPFGFLAGSTTEEQATPNAGIWDQIVALEWIQKYAPMLGGNKDDVSIWGESAGAGSIWLHPILEGGKRDPLFKKAVIQSPALNPQWDRRGQIENAYKRFEDLSGCAGRGIACLRSVSADKLNQAGNTVNGEAVRGTFGFGPQPDGKLILQAPALEYAQGNYWKNLTSVISSHTANEAEVFYDRSVTSDETWEAYLRKLFPAAVVNAGWDKKITEIYKSPSTPGSSSRTQGDRVRDSLRDLVFSCNARTFATAYKDRSYNIQYSVGTGLHGSDVAPTYSNVDGSSPAASSADKNTAGYQSYLVSHALTGDPNNLRLKSTTIQWETIGDGVGLEKAYPVLNAADSGFALIQDEQNLKSHCDLWLDFLEDAQKIQGYTR</sequence>
<dbReference type="PANTHER" id="PTHR22762:SF165">
    <property type="entry name" value="PUTATIVE (AFU_ORTHOLOGUE AFUA_1G06560)-RELATED"/>
    <property type="match status" value="1"/>
</dbReference>
<evidence type="ECO:0000259" key="7">
    <source>
        <dbReference type="Pfam" id="PF13802"/>
    </source>
</evidence>
<feature type="domain" description="Glycoside hydrolase family 31 TIM barrel" evidence="6">
    <location>
        <begin position="256"/>
        <end position="612"/>
    </location>
</feature>
<accession>A0A6G1GWN6</accession>
<dbReference type="InterPro" id="IPR011013">
    <property type="entry name" value="Gal_mutarotase_sf_dom"/>
</dbReference>
<feature type="region of interest" description="Disordered" evidence="4">
    <location>
        <begin position="1"/>
        <end position="22"/>
    </location>
</feature>
<evidence type="ECO:0000259" key="6">
    <source>
        <dbReference type="Pfam" id="PF01055"/>
    </source>
</evidence>
<reference evidence="8" key="1">
    <citation type="journal article" date="2020" name="Stud. Mycol.">
        <title>101 Dothideomycetes genomes: a test case for predicting lifestyles and emergence of pathogens.</title>
        <authorList>
            <person name="Haridas S."/>
            <person name="Albert R."/>
            <person name="Binder M."/>
            <person name="Bloem J."/>
            <person name="Labutti K."/>
            <person name="Salamov A."/>
            <person name="Andreopoulos B."/>
            <person name="Baker S."/>
            <person name="Barry K."/>
            <person name="Bills G."/>
            <person name="Bluhm B."/>
            <person name="Cannon C."/>
            <person name="Castanera R."/>
            <person name="Culley D."/>
            <person name="Daum C."/>
            <person name="Ezra D."/>
            <person name="Gonzalez J."/>
            <person name="Henrissat B."/>
            <person name="Kuo A."/>
            <person name="Liang C."/>
            <person name="Lipzen A."/>
            <person name="Lutzoni F."/>
            <person name="Magnuson J."/>
            <person name="Mondo S."/>
            <person name="Nolan M."/>
            <person name="Ohm R."/>
            <person name="Pangilinan J."/>
            <person name="Park H.-J."/>
            <person name="Ramirez L."/>
            <person name="Alfaro M."/>
            <person name="Sun H."/>
            <person name="Tritt A."/>
            <person name="Yoshinaga Y."/>
            <person name="Zwiers L.-H."/>
            <person name="Turgeon B."/>
            <person name="Goodwin S."/>
            <person name="Spatafora J."/>
            <person name="Crous P."/>
            <person name="Grigoriev I."/>
        </authorList>
    </citation>
    <scope>NUCLEOTIDE SEQUENCE</scope>
    <source>
        <strain evidence="8">CBS 113979</strain>
    </source>
</reference>
<dbReference type="InterPro" id="IPR000322">
    <property type="entry name" value="Glyco_hydro_31_TIM"/>
</dbReference>
<dbReference type="SUPFAM" id="SSF51445">
    <property type="entry name" value="(Trans)glycosidases"/>
    <property type="match status" value="1"/>
</dbReference>
<comment type="similarity">
    <text evidence="2">Belongs to the glycosyl hydrolase 31 family.</text>
</comment>
<dbReference type="PANTHER" id="PTHR22762">
    <property type="entry name" value="ALPHA-GLUCOSIDASE"/>
    <property type="match status" value="1"/>
</dbReference>
<dbReference type="Proteomes" id="UP000800041">
    <property type="component" value="Unassembled WGS sequence"/>
</dbReference>
<proteinExistence type="inferred from homology"/>
<evidence type="ECO:0000259" key="5">
    <source>
        <dbReference type="Pfam" id="PF00135"/>
    </source>
</evidence>
<dbReference type="InterPro" id="IPR002018">
    <property type="entry name" value="CarbesteraseB"/>
</dbReference>
<evidence type="ECO:0000256" key="1">
    <source>
        <dbReference type="ARBA" id="ARBA00001657"/>
    </source>
</evidence>
<keyword evidence="8" id="KW-0378">Hydrolase</keyword>
<evidence type="ECO:0000313" key="8">
    <source>
        <dbReference type="EMBL" id="KAF1985371.1"/>
    </source>
</evidence>
<dbReference type="CDD" id="cd14752">
    <property type="entry name" value="GH31_N"/>
    <property type="match status" value="1"/>
</dbReference>
<dbReference type="Pfam" id="PF00135">
    <property type="entry name" value="COesterase"/>
    <property type="match status" value="1"/>
</dbReference>
<dbReference type="InterPro" id="IPR025887">
    <property type="entry name" value="Glyco_hydro_31_N_dom"/>
</dbReference>
<dbReference type="Pfam" id="PF01055">
    <property type="entry name" value="Glyco_hydro_31_2nd"/>
    <property type="match status" value="1"/>
</dbReference>
<dbReference type="GO" id="GO:0030246">
    <property type="term" value="F:carbohydrate binding"/>
    <property type="evidence" value="ECO:0007669"/>
    <property type="project" value="InterPro"/>
</dbReference>
<evidence type="ECO:0000256" key="2">
    <source>
        <dbReference type="ARBA" id="ARBA00007806"/>
    </source>
</evidence>
<feature type="domain" description="Glycoside hydrolase family 31 N-terminal" evidence="7">
    <location>
        <begin position="40"/>
        <end position="202"/>
    </location>
</feature>
<dbReference type="EC" id="3.2.1.20" evidence="3"/>
<dbReference type="Gene3D" id="2.60.40.1760">
    <property type="entry name" value="glycosyl hydrolase (family 31)"/>
    <property type="match status" value="1"/>
</dbReference>